<evidence type="ECO:0000313" key="2">
    <source>
        <dbReference type="EMBL" id="CAG9328555.1"/>
    </source>
</evidence>
<protein>
    <recommendedName>
        <fullName evidence="4">Kinetochore protein SPC25</fullName>
    </recommendedName>
</protein>
<evidence type="ECO:0008006" key="4">
    <source>
        <dbReference type="Google" id="ProtNLM"/>
    </source>
</evidence>
<feature type="coiled-coil region" evidence="1">
    <location>
        <begin position="141"/>
        <end position="175"/>
    </location>
</feature>
<organism evidence="2 3">
    <name type="scientific">Blepharisma stoltei</name>
    <dbReference type="NCBI Taxonomy" id="1481888"/>
    <lineage>
        <taxon>Eukaryota</taxon>
        <taxon>Sar</taxon>
        <taxon>Alveolata</taxon>
        <taxon>Ciliophora</taxon>
        <taxon>Postciliodesmatophora</taxon>
        <taxon>Heterotrichea</taxon>
        <taxon>Heterotrichida</taxon>
        <taxon>Blepharismidae</taxon>
        <taxon>Blepharisma</taxon>
    </lineage>
</organism>
<dbReference type="GO" id="GO:0015986">
    <property type="term" value="P:proton motive force-driven ATP synthesis"/>
    <property type="evidence" value="ECO:0007669"/>
    <property type="project" value="InterPro"/>
</dbReference>
<comment type="caution">
    <text evidence="2">The sequence shown here is derived from an EMBL/GenBank/DDBJ whole genome shotgun (WGS) entry which is preliminary data.</text>
</comment>
<dbReference type="EMBL" id="CAJZBQ010000046">
    <property type="protein sequence ID" value="CAG9328555.1"/>
    <property type="molecule type" value="Genomic_DNA"/>
</dbReference>
<dbReference type="AlphaFoldDB" id="A0AAU9JVH9"/>
<keyword evidence="1" id="KW-0175">Coiled coil</keyword>
<keyword evidence="3" id="KW-1185">Reference proteome</keyword>
<name>A0AAU9JVH9_9CILI</name>
<dbReference type="GO" id="GO:0015078">
    <property type="term" value="F:proton transmembrane transporter activity"/>
    <property type="evidence" value="ECO:0007669"/>
    <property type="project" value="InterPro"/>
</dbReference>
<dbReference type="SUPFAM" id="SSF161065">
    <property type="entry name" value="ATP synthase D chain-like"/>
    <property type="match status" value="1"/>
</dbReference>
<dbReference type="Proteomes" id="UP001162131">
    <property type="component" value="Unassembled WGS sequence"/>
</dbReference>
<evidence type="ECO:0000256" key="1">
    <source>
        <dbReference type="SAM" id="Coils"/>
    </source>
</evidence>
<sequence length="262" mass="30620">MTESVPTKRIIAQEAQAKRFRTSLNSFKQNVDAIETKISFQKINFLELSEHSLLQIVQDTKNLKSALNSISSANSEFFESATKFTTKSLDSYKESLPINKLAEELQKKYDVEYSHRMSLQNKINKIQSEIYETTQNFEKIKSQTGERKATLRAELKRLSRDKESQEKELKREIETGQKIIEFYKTLSAVEISEEGQGKFKVKVRWMQEEFSFLLIEEDDTFWYELIGCTVHYDKIPELLKTEINIDKKDAPILLNRILNVLN</sequence>
<evidence type="ECO:0000313" key="3">
    <source>
        <dbReference type="Proteomes" id="UP001162131"/>
    </source>
</evidence>
<dbReference type="InterPro" id="IPR036228">
    <property type="entry name" value="ATP_synth_F0_dsu_sf_mt"/>
</dbReference>
<dbReference type="GO" id="GO:0045259">
    <property type="term" value="C:proton-transporting ATP synthase complex"/>
    <property type="evidence" value="ECO:0007669"/>
    <property type="project" value="InterPro"/>
</dbReference>
<reference evidence="2" key="1">
    <citation type="submission" date="2021-09" db="EMBL/GenBank/DDBJ databases">
        <authorList>
            <consortium name="AG Swart"/>
            <person name="Singh M."/>
            <person name="Singh A."/>
            <person name="Seah K."/>
            <person name="Emmerich C."/>
        </authorList>
    </citation>
    <scope>NUCLEOTIDE SEQUENCE</scope>
    <source>
        <strain evidence="2">ATCC30299</strain>
    </source>
</reference>
<proteinExistence type="predicted"/>
<gene>
    <name evidence="2" type="ORF">BSTOLATCC_MIC46552</name>
</gene>
<accession>A0AAU9JVH9</accession>